<dbReference type="AlphaFoldDB" id="A0A2M7AMT3"/>
<dbReference type="InterPro" id="IPR002716">
    <property type="entry name" value="PIN_dom"/>
</dbReference>
<gene>
    <name evidence="2" type="ORF">COS81_03290</name>
</gene>
<evidence type="ECO:0000313" key="2">
    <source>
        <dbReference type="EMBL" id="PIU68674.1"/>
    </source>
</evidence>
<dbReference type="EMBL" id="PEWD01000064">
    <property type="protein sequence ID" value="PIU68674.1"/>
    <property type="molecule type" value="Genomic_DNA"/>
</dbReference>
<evidence type="ECO:0000313" key="3">
    <source>
        <dbReference type="Proteomes" id="UP000229916"/>
    </source>
</evidence>
<evidence type="ECO:0000259" key="1">
    <source>
        <dbReference type="Pfam" id="PF01850"/>
    </source>
</evidence>
<dbReference type="Gene3D" id="3.40.50.1010">
    <property type="entry name" value="5'-nuclease"/>
    <property type="match status" value="1"/>
</dbReference>
<dbReference type="Pfam" id="PF01850">
    <property type="entry name" value="PIN"/>
    <property type="match status" value="1"/>
</dbReference>
<sequence length="140" mass="16299">MEKFLIDANIILGLLNKKDEHHEKCLKFFQEIDAKYKKGEKIQGIVPLHLAIEVNINIRKRKKNKTWDGIPPIEIIGPIFYPIDQIFLQRVQQEGLYGKFSTLKSADAIYAMISFLEKIPFITLDNDFNKVKDIIEVKIL</sequence>
<dbReference type="InterPro" id="IPR029060">
    <property type="entry name" value="PIN-like_dom_sf"/>
</dbReference>
<reference evidence="3" key="1">
    <citation type="submission" date="2017-09" db="EMBL/GenBank/DDBJ databases">
        <title>Depth-based differentiation of microbial function through sediment-hosted aquifers and enrichment of novel symbionts in the deep terrestrial subsurface.</title>
        <authorList>
            <person name="Probst A.J."/>
            <person name="Ladd B."/>
            <person name="Jarett J.K."/>
            <person name="Geller-Mcgrath D.E."/>
            <person name="Sieber C.M.K."/>
            <person name="Emerson J.B."/>
            <person name="Anantharaman K."/>
            <person name="Thomas B.C."/>
            <person name="Malmstrom R."/>
            <person name="Stieglmeier M."/>
            <person name="Klingl A."/>
            <person name="Woyke T."/>
            <person name="Ryan C.M."/>
            <person name="Banfield J.F."/>
        </authorList>
    </citation>
    <scope>NUCLEOTIDE SEQUENCE [LARGE SCALE GENOMIC DNA]</scope>
</reference>
<protein>
    <recommendedName>
        <fullName evidence="1">PIN domain-containing protein</fullName>
    </recommendedName>
</protein>
<accession>A0A2M7AMT3</accession>
<proteinExistence type="predicted"/>
<organism evidence="2 3">
    <name type="scientific">candidate division WWE3 bacterium CG06_land_8_20_14_3_00_42_16</name>
    <dbReference type="NCBI Taxonomy" id="1975083"/>
    <lineage>
        <taxon>Bacteria</taxon>
        <taxon>Katanobacteria</taxon>
    </lineage>
</organism>
<feature type="domain" description="PIN" evidence="1">
    <location>
        <begin position="5"/>
        <end position="132"/>
    </location>
</feature>
<dbReference type="SUPFAM" id="SSF88723">
    <property type="entry name" value="PIN domain-like"/>
    <property type="match status" value="1"/>
</dbReference>
<comment type="caution">
    <text evidence="2">The sequence shown here is derived from an EMBL/GenBank/DDBJ whole genome shotgun (WGS) entry which is preliminary data.</text>
</comment>
<name>A0A2M7AMT3_UNCKA</name>
<dbReference type="Proteomes" id="UP000229916">
    <property type="component" value="Unassembled WGS sequence"/>
</dbReference>